<reference evidence="2 3" key="2">
    <citation type="submission" date="2023-06" db="EMBL/GenBank/DDBJ databases">
        <title>Identification and characterization of horizontal gene transfer across gut microbiota members of farm animals based on homology search.</title>
        <authorList>
            <person name="Schwarzerova J."/>
            <person name="Nykrynova M."/>
            <person name="Jureckova K."/>
            <person name="Cejkova D."/>
            <person name="Rychlik I."/>
        </authorList>
    </citation>
    <scope>NUCLEOTIDE SEQUENCE [LARGE SCALE GENOMIC DNA]</scope>
    <source>
        <strain evidence="2 3">ET340</strain>
    </source>
</reference>
<evidence type="ECO:0000313" key="3">
    <source>
        <dbReference type="Proteomes" id="UP001529380"/>
    </source>
</evidence>
<proteinExistence type="predicted"/>
<dbReference type="RefSeq" id="WP_289598305.1">
    <property type="nucleotide sequence ID" value="NZ_JAUDCL010000001.1"/>
</dbReference>
<feature type="transmembrane region" description="Helical" evidence="1">
    <location>
        <begin position="310"/>
        <end position="329"/>
    </location>
</feature>
<feature type="transmembrane region" description="Helical" evidence="1">
    <location>
        <begin position="341"/>
        <end position="360"/>
    </location>
</feature>
<evidence type="ECO:0000256" key="1">
    <source>
        <dbReference type="SAM" id="Phobius"/>
    </source>
</evidence>
<dbReference type="InterPro" id="IPR045691">
    <property type="entry name" value="DUF6056"/>
</dbReference>
<keyword evidence="1" id="KW-0812">Transmembrane</keyword>
<feature type="transmembrane region" description="Helical" evidence="1">
    <location>
        <begin position="180"/>
        <end position="198"/>
    </location>
</feature>
<dbReference type="Pfam" id="PF19528">
    <property type="entry name" value="DUF6056"/>
    <property type="match status" value="1"/>
</dbReference>
<feature type="transmembrane region" description="Helical" evidence="1">
    <location>
        <begin position="74"/>
        <end position="92"/>
    </location>
</feature>
<keyword evidence="3" id="KW-1185">Reference proteome</keyword>
<feature type="transmembrane region" description="Helical" evidence="1">
    <location>
        <begin position="156"/>
        <end position="174"/>
    </location>
</feature>
<feature type="transmembrane region" description="Helical" evidence="1">
    <location>
        <begin position="132"/>
        <end position="149"/>
    </location>
</feature>
<dbReference type="Proteomes" id="UP001529380">
    <property type="component" value="Unassembled WGS sequence"/>
</dbReference>
<feature type="transmembrane region" description="Helical" evidence="1">
    <location>
        <begin position="203"/>
        <end position="226"/>
    </location>
</feature>
<reference evidence="3" key="1">
    <citation type="submission" date="2023-06" db="EMBL/GenBank/DDBJ databases">
        <title>Identification and characterization of horizontal gene transfer across gut microbiota members of farm animals based on homology search.</title>
        <authorList>
            <person name="Zeman M."/>
            <person name="Kubasova T."/>
            <person name="Jahodarova E."/>
            <person name="Nykrynova M."/>
            <person name="Rychlik I."/>
        </authorList>
    </citation>
    <scope>NUCLEOTIDE SEQUENCE [LARGE SCALE GENOMIC DNA]</scope>
    <source>
        <strain evidence="3">ET340</strain>
    </source>
</reference>
<comment type="caution">
    <text evidence="2">The sequence shown here is derived from an EMBL/GenBank/DDBJ whole genome shotgun (WGS) entry which is preliminary data.</text>
</comment>
<keyword evidence="1" id="KW-0472">Membrane</keyword>
<feature type="transmembrane region" description="Helical" evidence="1">
    <location>
        <begin position="282"/>
        <end position="304"/>
    </location>
</feature>
<protein>
    <submittedName>
        <fullName evidence="2">DUF6056 family protein</fullName>
    </submittedName>
</protein>
<gene>
    <name evidence="2" type="ORF">QUW08_00010</name>
</gene>
<keyword evidence="1" id="KW-1133">Transmembrane helix</keyword>
<organism evidence="2 3">
    <name type="scientific">Allofournierella massiliensis</name>
    <dbReference type="NCBI Taxonomy" id="1650663"/>
    <lineage>
        <taxon>Bacteria</taxon>
        <taxon>Bacillati</taxon>
        <taxon>Bacillota</taxon>
        <taxon>Clostridia</taxon>
        <taxon>Eubacteriales</taxon>
        <taxon>Oscillospiraceae</taxon>
        <taxon>Allofournierella</taxon>
    </lineage>
</organism>
<evidence type="ECO:0000313" key="2">
    <source>
        <dbReference type="EMBL" id="MDM8199693.1"/>
    </source>
</evidence>
<feature type="transmembrane region" description="Helical" evidence="1">
    <location>
        <begin position="254"/>
        <end position="275"/>
    </location>
</feature>
<dbReference type="EMBL" id="JAUDCL010000001">
    <property type="protein sequence ID" value="MDM8199693.1"/>
    <property type="molecule type" value="Genomic_DNA"/>
</dbReference>
<sequence>MGLILAAVFLVMLVFNWLTPLISDDYSYLLKFPTHEPVETFWDIVVSQYYHYMQWGGRTIAIGLNQIFLWLGKWVFNLANAAAFTFTVWLCAKLAAGQKSIHPAFLLVVLGLFFHFNPAFGAVNLWMCGSCVYLWPLMLGLVFLLPYRLQLDRDLSWSKGAAAGMFFAGIAAGWGNENTSGAVLLACLVLCVFSRLLLGRTPLWQLTGAAGCLAGFLLLMCAPGQWVRMDRAGEDSRGFLTVLLTRIMNATHTLWLYGLVLAILFAAVYFCLLLCRPSLRAALFPAFWFVMGLAANYALILSPVYYVRSFYAVLAFWVIAIGSALTGLAQHQPALGKLPQGLLAGGLCVLLCFDLVEGGYDILNYSIMRQVREDIILTQVAEGEKDIETYAIYPYTRFCGAYGQPDLRLDKDNWVNVNMALHLGADSLVVTEQHYYPFPGYDDFSNTVETELSYALE</sequence>
<reference evidence="2 3" key="3">
    <citation type="submission" date="2023-06" db="EMBL/GenBank/DDBJ databases">
        <authorList>
            <person name="Zeman M."/>
            <person name="Kubasova T."/>
            <person name="Jahodarova E."/>
            <person name="Nykrynova M."/>
            <person name="Rychlik I."/>
        </authorList>
    </citation>
    <scope>NUCLEOTIDE SEQUENCE [LARGE SCALE GENOMIC DNA]</scope>
    <source>
        <strain evidence="2 3">ET340</strain>
    </source>
</reference>
<feature type="transmembrane region" description="Helical" evidence="1">
    <location>
        <begin position="104"/>
        <end position="126"/>
    </location>
</feature>
<name>A0ABT7ULC5_9FIRM</name>
<accession>A0ABT7ULC5</accession>